<dbReference type="Gene3D" id="3.40.50.150">
    <property type="entry name" value="Vaccinia Virus protein VP39"/>
    <property type="match status" value="1"/>
</dbReference>
<accession>D9PND6</accession>
<dbReference type="Pfam" id="PF05050">
    <property type="entry name" value="Methyltransf_21"/>
    <property type="match status" value="1"/>
</dbReference>
<dbReference type="GO" id="GO:0032259">
    <property type="term" value="P:methylation"/>
    <property type="evidence" value="ECO:0007669"/>
    <property type="project" value="UniProtKB-KW"/>
</dbReference>
<dbReference type="GO" id="GO:0008171">
    <property type="term" value="F:O-methyltransferase activity"/>
    <property type="evidence" value="ECO:0007669"/>
    <property type="project" value="TreeGrafter"/>
</dbReference>
<feature type="domain" description="Methyltransferase FkbM" evidence="1">
    <location>
        <begin position="48"/>
        <end position="220"/>
    </location>
</feature>
<dbReference type="EMBL" id="ADZX01000947">
    <property type="protein sequence ID" value="EFK94929.1"/>
    <property type="molecule type" value="Genomic_DNA"/>
</dbReference>
<dbReference type="PANTHER" id="PTHR36973:SF4">
    <property type="entry name" value="NODULATION PROTEIN"/>
    <property type="match status" value="1"/>
</dbReference>
<reference evidence="2" key="1">
    <citation type="submission" date="2010-07" db="EMBL/GenBank/DDBJ databases">
        <authorList>
            <consortium name="CONSOLIDER consortium CSD2007-00005"/>
            <person name="Guazzaroni M.-E."/>
            <person name="Richter M."/>
            <person name="Garcia-Salamanca A."/>
            <person name="Yarza P."/>
            <person name="Ferrer M."/>
        </authorList>
    </citation>
    <scope>NUCLEOTIDE SEQUENCE</scope>
</reference>
<evidence type="ECO:0000259" key="1">
    <source>
        <dbReference type="Pfam" id="PF05050"/>
    </source>
</evidence>
<dbReference type="SUPFAM" id="SSF53335">
    <property type="entry name" value="S-adenosyl-L-methionine-dependent methyltransferases"/>
    <property type="match status" value="1"/>
</dbReference>
<dbReference type="NCBIfam" id="TIGR01444">
    <property type="entry name" value="fkbM_fam"/>
    <property type="match status" value="1"/>
</dbReference>
<dbReference type="InterPro" id="IPR006342">
    <property type="entry name" value="FkbM_mtfrase"/>
</dbReference>
<dbReference type="AlphaFoldDB" id="D9PND6"/>
<evidence type="ECO:0000313" key="2">
    <source>
        <dbReference type="EMBL" id="EFK94929.1"/>
    </source>
</evidence>
<sequence>MKKLGKRLATLMERIGYSVIPNWRLASDAQGRYLRRLFNYLDTDCVLDVGANRGQYGRFLRDQVGYRGLIVSFEPITENVAELRRIAAADGAWVIKDFALGQINGTSRFNVMNDSVFSSFRTPRTDGVDGMFTGNSVARRIDVEVKTLKSVLPELLSNHSIHSVYLKLDTQGFDLDVLRGAGTSLTRVRALQTEASVKPIYEGMPGYRETIDYLISEGFEISAFFPVSEAGFPRLIEFDCHMVSRAAIK</sequence>
<reference evidence="2" key="2">
    <citation type="journal article" date="2011" name="Microb. Ecol.">
        <title>Taxonomic and Functional Metagenomic Profiling of the Microbial Community in the Anoxic Sediment of a Sub-saline Shallow Lake (Laguna de Carrizo, Central Spain).</title>
        <authorList>
            <person name="Ferrer M."/>
            <person name="Guazzaroni M.E."/>
            <person name="Richter M."/>
            <person name="Garcia-Salamanca A."/>
            <person name="Yarza P."/>
            <person name="Suarez-Suarez A."/>
            <person name="Solano J."/>
            <person name="Alcaide M."/>
            <person name="van Dillewijn P."/>
            <person name="Molina-Henares M.A."/>
            <person name="Lopez-Cortes N."/>
            <person name="Al-Ramahi Y."/>
            <person name="Guerrero C."/>
            <person name="Acosta A."/>
            <person name="de Eugenio L.I."/>
            <person name="Martinez V."/>
            <person name="Marques S."/>
            <person name="Rojo F."/>
            <person name="Santero E."/>
            <person name="Genilloud O."/>
            <person name="Perez-Perez J."/>
            <person name="Rossello-Mora R."/>
            <person name="Ramos J.L."/>
        </authorList>
    </citation>
    <scope>NUCLEOTIDE SEQUENCE</scope>
</reference>
<keyword evidence="2" id="KW-0489">Methyltransferase</keyword>
<dbReference type="InterPro" id="IPR053188">
    <property type="entry name" value="FkbM_Methyltransferase"/>
</dbReference>
<keyword evidence="2" id="KW-0808">Transferase</keyword>
<proteinExistence type="predicted"/>
<dbReference type="PANTHER" id="PTHR36973">
    <property type="entry name" value="SLL1456 PROTEIN-RELATED"/>
    <property type="match status" value="1"/>
</dbReference>
<comment type="caution">
    <text evidence="2">The sequence shown here is derived from an EMBL/GenBank/DDBJ whole genome shotgun (WGS) entry which is preliminary data.</text>
</comment>
<protein>
    <submittedName>
        <fullName evidence="2">Protein containing Methyltransferase FkbM domain</fullName>
    </submittedName>
</protein>
<gene>
    <name evidence="2" type="ORF">LDC_3069</name>
</gene>
<name>D9PND6_9ZZZZ</name>
<dbReference type="InterPro" id="IPR029063">
    <property type="entry name" value="SAM-dependent_MTases_sf"/>
</dbReference>
<organism evidence="2">
    <name type="scientific">sediment metagenome</name>
    <dbReference type="NCBI Taxonomy" id="749907"/>
    <lineage>
        <taxon>unclassified sequences</taxon>
        <taxon>metagenomes</taxon>
        <taxon>ecological metagenomes</taxon>
    </lineage>
</organism>